<dbReference type="EMBL" id="LPWD01000104">
    <property type="protein sequence ID" value="ODS03481.1"/>
    <property type="molecule type" value="Genomic_DNA"/>
</dbReference>
<dbReference type="PANTHER" id="PTHR10579">
    <property type="entry name" value="CALCIUM-ACTIVATED CHLORIDE CHANNEL REGULATOR"/>
    <property type="match status" value="1"/>
</dbReference>
<dbReference type="InterPro" id="IPR051266">
    <property type="entry name" value="CLCR"/>
</dbReference>
<dbReference type="SUPFAM" id="SSF53300">
    <property type="entry name" value="vWA-like"/>
    <property type="match status" value="1"/>
</dbReference>
<accession>A0A1E3WCF7</accession>
<dbReference type="Gene3D" id="3.40.50.410">
    <property type="entry name" value="von Willebrand factor, type A domain"/>
    <property type="match status" value="1"/>
</dbReference>
<evidence type="ECO:0000259" key="1">
    <source>
        <dbReference type="PROSITE" id="PS50234"/>
    </source>
</evidence>
<dbReference type="SMART" id="SM00327">
    <property type="entry name" value="VWA"/>
    <property type="match status" value="1"/>
</dbReference>
<dbReference type="Proteomes" id="UP000095042">
    <property type="component" value="Unassembled WGS sequence"/>
</dbReference>
<evidence type="ECO:0000313" key="3">
    <source>
        <dbReference type="Proteomes" id="UP000095042"/>
    </source>
</evidence>
<feature type="domain" description="VWFA" evidence="1">
    <location>
        <begin position="20"/>
        <end position="217"/>
    </location>
</feature>
<evidence type="ECO:0000313" key="2">
    <source>
        <dbReference type="EMBL" id="ODS03481.1"/>
    </source>
</evidence>
<dbReference type="InterPro" id="IPR002035">
    <property type="entry name" value="VWF_A"/>
</dbReference>
<comment type="caution">
    <text evidence="2">The sequence shown here is derived from an EMBL/GenBank/DDBJ whole genome shotgun (WGS) entry which is preliminary data.</text>
</comment>
<sequence>MWQVVPGLAQDSQFSPCAEDAVLVFDASGSMSGNGWGYGSESAHNVSRIDRVRYALGKVLPTVTRHRRVGLVTYGPTRTPSLFNQCDNIELDLPPTPNAAAQIMASVESLVPAGGTPLTRAVEQAAEMLDFESEPGLIVLLTDGEDTCGGSPCQVGKELHAAAAQLTIHVIGLRVKGLSWTGESNIVETQCLAEQNEGLYLTPENTDDLIDALEMTLGCPKISRLMEDQKSHIEASSGCTWSHPSLCAMIEKTQPRGLRSKPKG</sequence>
<reference evidence="2 3" key="1">
    <citation type="journal article" date="2016" name="Environ. Microbiol.">
        <title>New Methyloceanibacter diversity from North Sea sediments includes methanotroph containing solely the soluble methane monooxygenase.</title>
        <authorList>
            <person name="Vekeman B."/>
            <person name="Kerckhof F.M."/>
            <person name="Cremers G."/>
            <person name="de Vos P."/>
            <person name="Vandamme P."/>
            <person name="Boon N."/>
            <person name="Op den Camp H.J."/>
            <person name="Heylen K."/>
        </authorList>
    </citation>
    <scope>NUCLEOTIDE SEQUENCE [LARGE SCALE GENOMIC DNA]</scope>
    <source>
        <strain evidence="2 3">R-67177</strain>
    </source>
</reference>
<dbReference type="PANTHER" id="PTHR10579:SF43">
    <property type="entry name" value="ZINC FINGER (C3HC4-TYPE RING FINGER) FAMILY PROTEIN"/>
    <property type="match status" value="1"/>
</dbReference>
<dbReference type="RefSeq" id="WP_069623323.1">
    <property type="nucleotide sequence ID" value="NZ_LPWD01000104.1"/>
</dbReference>
<gene>
    <name evidence="2" type="ORF">AUC71_09475</name>
</gene>
<name>A0A1E3WCF7_9HYPH</name>
<dbReference type="InterPro" id="IPR036465">
    <property type="entry name" value="vWFA_dom_sf"/>
</dbReference>
<dbReference type="OrthoDB" id="9783818at2"/>
<dbReference type="PROSITE" id="PS50234">
    <property type="entry name" value="VWFA"/>
    <property type="match status" value="1"/>
</dbReference>
<keyword evidence="3" id="KW-1185">Reference proteome</keyword>
<dbReference type="AlphaFoldDB" id="A0A1E3WCF7"/>
<protein>
    <recommendedName>
        <fullName evidence="1">VWFA domain-containing protein</fullName>
    </recommendedName>
</protein>
<dbReference type="Pfam" id="PF13519">
    <property type="entry name" value="VWA_2"/>
    <property type="match status" value="1"/>
</dbReference>
<proteinExistence type="predicted"/>
<organism evidence="2 3">
    <name type="scientific">Methyloceanibacter marginalis</name>
    <dbReference type="NCBI Taxonomy" id="1774971"/>
    <lineage>
        <taxon>Bacteria</taxon>
        <taxon>Pseudomonadati</taxon>
        <taxon>Pseudomonadota</taxon>
        <taxon>Alphaproteobacteria</taxon>
        <taxon>Hyphomicrobiales</taxon>
        <taxon>Hyphomicrobiaceae</taxon>
        <taxon>Methyloceanibacter</taxon>
    </lineage>
</organism>